<gene>
    <name evidence="2" type="ORF">SCFA_30013</name>
</gene>
<dbReference type="AlphaFoldDB" id="A0A485M0E2"/>
<dbReference type="PROSITE" id="PS51257">
    <property type="entry name" value="PROKAR_LIPOPROTEIN"/>
    <property type="match status" value="1"/>
</dbReference>
<keyword evidence="1" id="KW-0812">Transmembrane</keyword>
<proteinExistence type="predicted"/>
<protein>
    <submittedName>
        <fullName evidence="2">Uncharacterized protein</fullName>
    </submittedName>
</protein>
<dbReference type="EMBL" id="CAADRM010000092">
    <property type="protein sequence ID" value="VFU14470.1"/>
    <property type="molecule type" value="Genomic_DNA"/>
</dbReference>
<feature type="transmembrane region" description="Helical" evidence="1">
    <location>
        <begin position="9"/>
        <end position="30"/>
    </location>
</feature>
<keyword evidence="1" id="KW-0472">Membrane</keyword>
<evidence type="ECO:0000256" key="1">
    <source>
        <dbReference type="SAM" id="Phobius"/>
    </source>
</evidence>
<accession>A0A485M0E2</accession>
<name>A0A485M0E2_9ZZZZ</name>
<evidence type="ECO:0000313" key="2">
    <source>
        <dbReference type="EMBL" id="VFU14470.1"/>
    </source>
</evidence>
<feature type="transmembrane region" description="Helical" evidence="1">
    <location>
        <begin position="50"/>
        <end position="75"/>
    </location>
</feature>
<reference evidence="2" key="1">
    <citation type="submission" date="2019-03" db="EMBL/GenBank/DDBJ databases">
        <authorList>
            <person name="Hao L."/>
        </authorList>
    </citation>
    <scope>NUCLEOTIDE SEQUENCE</scope>
</reference>
<keyword evidence="1" id="KW-1133">Transmembrane helix</keyword>
<sequence length="162" mass="18049">MIVQRIRRWLALVLVVTCLTSFTACGYFLYPERRGQEGGRIDPVVVLLDAALLLLFIVPGVVAFAVDITSGTIYLPDGRTGELTEIKLDRAGRLDTATLEGILSRHLGKTVTLDLETTLFFDAKGKNPYEMKTILETLNASIQDESVLRRQAGMFELRQAYL</sequence>
<organism evidence="2">
    <name type="scientific">anaerobic digester metagenome</name>
    <dbReference type="NCBI Taxonomy" id="1263854"/>
    <lineage>
        <taxon>unclassified sequences</taxon>
        <taxon>metagenomes</taxon>
        <taxon>ecological metagenomes</taxon>
    </lineage>
</organism>